<dbReference type="AlphaFoldDB" id="A0A7L7L8N2"/>
<keyword evidence="3" id="KW-1185">Reference proteome</keyword>
<gene>
    <name evidence="2" type="ORF">HUW48_12920</name>
</gene>
<dbReference type="KEGG" id="add:HUW48_12920"/>
<name>A0A7L7L8N2_9BACT</name>
<sequence>MTGIVLIIIGVFFIISGTAVIMKKSKNQVERIGNTTSTRIDIDSVESKVTYQNKEAIESGINKNDSHDYLNTTKQSNNIYSSKSDTKENSSEQPNDSKSKGDAFEKFIVQKFNQKFFILKEWSGDKYINGIYAENAMNPDMLFEFNYNNRSYNFAVECKWRKNFYYDEVEIATLRQIENYKSFSNKKRVPVFITLGIGGEPSSPNQLYVIPLRAISRNKLDKAYLKEYEKDPFGNFFFDVETNELLTKTLESKEQAKI</sequence>
<accession>A0A7L7L8N2</accession>
<dbReference type="EMBL" id="CP055153">
    <property type="protein sequence ID" value="QMU28885.1"/>
    <property type="molecule type" value="Genomic_DNA"/>
</dbReference>
<organism evidence="2 3">
    <name type="scientific">Adhaeribacter radiodurans</name>
    <dbReference type="NCBI Taxonomy" id="2745197"/>
    <lineage>
        <taxon>Bacteria</taxon>
        <taxon>Pseudomonadati</taxon>
        <taxon>Bacteroidota</taxon>
        <taxon>Cytophagia</taxon>
        <taxon>Cytophagales</taxon>
        <taxon>Hymenobacteraceae</taxon>
        <taxon>Adhaeribacter</taxon>
    </lineage>
</organism>
<feature type="region of interest" description="Disordered" evidence="1">
    <location>
        <begin position="77"/>
        <end position="99"/>
    </location>
</feature>
<evidence type="ECO:0000313" key="2">
    <source>
        <dbReference type="EMBL" id="QMU28885.1"/>
    </source>
</evidence>
<reference evidence="2 3" key="1">
    <citation type="submission" date="2020-08" db="EMBL/GenBank/DDBJ databases">
        <title>Adhaeribacter dokdonensis sp. nov., isolated from the rhizosphere of Elymus tsukushiensis, a plant native to the Dokdo Islands, Republic of Korea.</title>
        <authorList>
            <person name="Ghim S.Y."/>
        </authorList>
    </citation>
    <scope>NUCLEOTIDE SEQUENCE [LARGE SCALE GENOMIC DNA]</scope>
    <source>
        <strain evidence="2 3">KUDC8001</strain>
    </source>
</reference>
<proteinExistence type="predicted"/>
<evidence type="ECO:0000313" key="3">
    <source>
        <dbReference type="Proteomes" id="UP000514509"/>
    </source>
</evidence>
<protein>
    <recommendedName>
        <fullName evidence="4">Restriction endonuclease</fullName>
    </recommendedName>
</protein>
<dbReference type="RefSeq" id="WP_182416067.1">
    <property type="nucleotide sequence ID" value="NZ_CP055153.1"/>
</dbReference>
<dbReference type="Proteomes" id="UP000514509">
    <property type="component" value="Chromosome"/>
</dbReference>
<evidence type="ECO:0008006" key="4">
    <source>
        <dbReference type="Google" id="ProtNLM"/>
    </source>
</evidence>
<evidence type="ECO:0000256" key="1">
    <source>
        <dbReference type="SAM" id="MobiDB-lite"/>
    </source>
</evidence>
<feature type="compositionally biased region" description="Basic and acidic residues" evidence="1">
    <location>
        <begin position="84"/>
        <end position="99"/>
    </location>
</feature>